<dbReference type="RefSeq" id="WP_123926383.1">
    <property type="nucleotide sequence ID" value="NZ_CP033896.1"/>
</dbReference>
<dbReference type="OrthoDB" id="4427130at2"/>
<keyword evidence="2" id="KW-1185">Reference proteome</keyword>
<dbReference type="EMBL" id="CP033896">
    <property type="protein sequence ID" value="AZA12937.1"/>
    <property type="molecule type" value="Genomic_DNA"/>
</dbReference>
<protein>
    <recommendedName>
        <fullName evidence="3">TIGR02569 family protein</fullName>
    </recommendedName>
</protein>
<gene>
    <name evidence="1" type="ORF">CCHOA_02600</name>
</gene>
<dbReference type="NCBIfam" id="TIGR02569">
    <property type="entry name" value="TIGR02569_actnb"/>
    <property type="match status" value="1"/>
</dbReference>
<dbReference type="AlphaFoldDB" id="A0A3G6J4I4"/>
<proteinExistence type="predicted"/>
<organism evidence="1 2">
    <name type="scientific">Corynebacterium choanae</name>
    <dbReference type="NCBI Taxonomy" id="1862358"/>
    <lineage>
        <taxon>Bacteria</taxon>
        <taxon>Bacillati</taxon>
        <taxon>Actinomycetota</taxon>
        <taxon>Actinomycetes</taxon>
        <taxon>Mycobacteriales</taxon>
        <taxon>Corynebacteriaceae</taxon>
        <taxon>Corynebacterium</taxon>
    </lineage>
</organism>
<reference evidence="1 2" key="1">
    <citation type="submission" date="2018-11" db="EMBL/GenBank/DDBJ databases">
        <authorList>
            <person name="Kleinhagauer T."/>
            <person name="Glaeser S.P."/>
            <person name="Spergser J."/>
            <person name="Ruckert C."/>
            <person name="Kaempfer P."/>
            <person name="Busse H.-J."/>
        </authorList>
    </citation>
    <scope>NUCLEOTIDE SEQUENCE [LARGE SCALE GENOMIC DNA]</scope>
    <source>
        <strain evidence="1 2">200CH</strain>
    </source>
</reference>
<accession>A0A3G6J4I4</accession>
<dbReference type="KEGG" id="ccho:CCHOA_02600"/>
<dbReference type="InterPro" id="IPR013402">
    <property type="entry name" value="CHP02569"/>
</dbReference>
<evidence type="ECO:0008006" key="3">
    <source>
        <dbReference type="Google" id="ProtNLM"/>
    </source>
</evidence>
<evidence type="ECO:0000313" key="1">
    <source>
        <dbReference type="EMBL" id="AZA12937.1"/>
    </source>
</evidence>
<name>A0A3G6J4I4_9CORY</name>
<dbReference type="Proteomes" id="UP000269019">
    <property type="component" value="Chromosome"/>
</dbReference>
<sequence length="283" mass="30305">MSVIVPSAVASAFRVDPAHQRQLGIAWDYGVQAGPVVVQPLRDDSRALIAAQIRAELECDALRISTPIRATNGLYHVAGWRASRYLPGDVLTNVDAVVQAAILLDSALGEVAGALPKGTGIDRSRADAVFLVADQLAWRLEQQLDARLHTFAAVSEQLPGETVALIDQLAAAMQPIDRPAQIVHGDMLHTTVFAPRQRPGITTIYPLFHPAGYSAAVAIVDGLVQGIVDPGIIDRFSTIPDLDKLLVRAVAYRLLISQLLSITDARIRGRLTAAATIVLQQVG</sequence>
<evidence type="ECO:0000313" key="2">
    <source>
        <dbReference type="Proteomes" id="UP000269019"/>
    </source>
</evidence>